<organism evidence="6 7">
    <name type="scientific">Paenibacillus chungangensis</name>
    <dbReference type="NCBI Taxonomy" id="696535"/>
    <lineage>
        <taxon>Bacteria</taxon>
        <taxon>Bacillati</taxon>
        <taxon>Bacillota</taxon>
        <taxon>Bacilli</taxon>
        <taxon>Bacillales</taxon>
        <taxon>Paenibacillaceae</taxon>
        <taxon>Paenibacillus</taxon>
    </lineage>
</organism>
<dbReference type="InterPro" id="IPR006225">
    <property type="entry name" value="PsdUridine_synth_RluC/D"/>
</dbReference>
<reference evidence="7" key="1">
    <citation type="journal article" date="2019" name="Int. J. Syst. Evol. Microbiol.">
        <title>The Global Catalogue of Microorganisms (GCM) 10K type strain sequencing project: providing services to taxonomists for standard genome sequencing and annotation.</title>
        <authorList>
            <consortium name="The Broad Institute Genomics Platform"/>
            <consortium name="The Broad Institute Genome Sequencing Center for Infectious Disease"/>
            <person name="Wu L."/>
            <person name="Ma J."/>
        </authorList>
    </citation>
    <scope>NUCLEOTIDE SEQUENCE [LARGE SCALE GENOMIC DNA]</scope>
    <source>
        <strain evidence="7">CCUG 59129</strain>
    </source>
</reference>
<proteinExistence type="inferred from homology"/>
<dbReference type="EMBL" id="JBHTJZ010000035">
    <property type="protein sequence ID" value="MFD0961384.1"/>
    <property type="molecule type" value="Genomic_DNA"/>
</dbReference>
<dbReference type="PANTHER" id="PTHR21600">
    <property type="entry name" value="MITOCHONDRIAL RNA PSEUDOURIDINE SYNTHASE"/>
    <property type="match status" value="1"/>
</dbReference>
<dbReference type="NCBIfam" id="TIGR00005">
    <property type="entry name" value="rluA_subfam"/>
    <property type="match status" value="1"/>
</dbReference>
<comment type="function">
    <text evidence="3">Responsible for synthesis of pseudouridine from uracil.</text>
</comment>
<feature type="region of interest" description="Disordered" evidence="4">
    <location>
        <begin position="1"/>
        <end position="54"/>
    </location>
</feature>
<dbReference type="InterPro" id="IPR050188">
    <property type="entry name" value="RluA_PseudoU_synthase"/>
</dbReference>
<dbReference type="GO" id="GO:0016853">
    <property type="term" value="F:isomerase activity"/>
    <property type="evidence" value="ECO:0007669"/>
    <property type="project" value="UniProtKB-KW"/>
</dbReference>
<evidence type="ECO:0000313" key="6">
    <source>
        <dbReference type="EMBL" id="MFD0961384.1"/>
    </source>
</evidence>
<dbReference type="RefSeq" id="WP_377566902.1">
    <property type="nucleotide sequence ID" value="NZ_JBHTJZ010000035.1"/>
</dbReference>
<evidence type="ECO:0000259" key="5">
    <source>
        <dbReference type="Pfam" id="PF00849"/>
    </source>
</evidence>
<evidence type="ECO:0000256" key="4">
    <source>
        <dbReference type="SAM" id="MobiDB-lite"/>
    </source>
</evidence>
<keyword evidence="3 6" id="KW-0413">Isomerase</keyword>
<evidence type="ECO:0000256" key="1">
    <source>
        <dbReference type="ARBA" id="ARBA00000073"/>
    </source>
</evidence>
<dbReference type="Proteomes" id="UP001596989">
    <property type="component" value="Unassembled WGS sequence"/>
</dbReference>
<comment type="caution">
    <text evidence="6">The sequence shown here is derived from an EMBL/GenBank/DDBJ whole genome shotgun (WGS) entry which is preliminary data.</text>
</comment>
<dbReference type="PANTHER" id="PTHR21600:SF44">
    <property type="entry name" value="RIBOSOMAL LARGE SUBUNIT PSEUDOURIDINE SYNTHASE D"/>
    <property type="match status" value="1"/>
</dbReference>
<sequence length="397" mass="44549">MRPSEDTEKSHTSDRRAGNAGAADIICCQPSSGNHDTMDNMTMADKEDSENVTKPAVGGEADIEAEEDELSELYYKPLTVYATSDDEGKQVRTLLQRRLGVSRKLLSQVKLTEHGLTLNGRRVYTTAIVSAGDVVQLRMLREESDDILPEDIPIRIVYEDEYLLIVNKPAGLIVHPTHGHYTGTLANGVVRHWQTAGEKVRFRPIHRLDEETSGLVAIAKTSYVHQQLSEQLQAGTVDKQYLAFVHSIPEPSSGTVQGPIDRDPDRPHYRIVTPDGYPSVTHYETVRTYRWGERSGDAASLVRLKLETGRTHQIRVHMRHIGCPLIGDKMYSIEKLTVQLLEEAAGRQALHAERLGLTHPMTKQRMEWQAPLPDEFITLERILSEMAEGDRSSSDRS</sequence>
<dbReference type="InterPro" id="IPR006145">
    <property type="entry name" value="PsdUridine_synth_RsuA/RluA"/>
</dbReference>
<feature type="domain" description="Pseudouridine synthase RsuA/RluA-like" evidence="5">
    <location>
        <begin position="162"/>
        <end position="320"/>
    </location>
</feature>
<feature type="compositionally biased region" description="Basic and acidic residues" evidence="4">
    <location>
        <begin position="1"/>
        <end position="17"/>
    </location>
</feature>
<accession>A0ABW3HVC9</accession>
<dbReference type="CDD" id="cd02869">
    <property type="entry name" value="PseudoU_synth_RluA_like"/>
    <property type="match status" value="1"/>
</dbReference>
<dbReference type="SUPFAM" id="SSF55120">
    <property type="entry name" value="Pseudouridine synthase"/>
    <property type="match status" value="1"/>
</dbReference>
<dbReference type="Pfam" id="PF00849">
    <property type="entry name" value="PseudoU_synth_2"/>
    <property type="match status" value="1"/>
</dbReference>
<dbReference type="InterPro" id="IPR020103">
    <property type="entry name" value="PsdUridine_synth_cat_dom_sf"/>
</dbReference>
<evidence type="ECO:0000256" key="2">
    <source>
        <dbReference type="ARBA" id="ARBA00010876"/>
    </source>
</evidence>
<comment type="similarity">
    <text evidence="2 3">Belongs to the pseudouridine synthase RluA family.</text>
</comment>
<gene>
    <name evidence="6" type="ORF">ACFQ2I_18695</name>
</gene>
<name>A0ABW3HVC9_9BACL</name>
<evidence type="ECO:0000313" key="7">
    <source>
        <dbReference type="Proteomes" id="UP001596989"/>
    </source>
</evidence>
<protein>
    <recommendedName>
        <fullName evidence="3">Pseudouridine synthase</fullName>
        <ecNumber evidence="3">5.4.99.-</ecNumber>
    </recommendedName>
</protein>
<dbReference type="EC" id="5.4.99.-" evidence="3"/>
<evidence type="ECO:0000256" key="3">
    <source>
        <dbReference type="RuleBase" id="RU362028"/>
    </source>
</evidence>
<comment type="catalytic activity">
    <reaction evidence="1 3">
        <text>a uridine in RNA = a pseudouridine in RNA</text>
        <dbReference type="Rhea" id="RHEA:48348"/>
        <dbReference type="Rhea" id="RHEA-COMP:12068"/>
        <dbReference type="Rhea" id="RHEA-COMP:12069"/>
        <dbReference type="ChEBI" id="CHEBI:65314"/>
        <dbReference type="ChEBI" id="CHEBI:65315"/>
    </reaction>
</comment>
<keyword evidence="7" id="KW-1185">Reference proteome</keyword>
<dbReference type="Gene3D" id="3.30.2350.10">
    <property type="entry name" value="Pseudouridine synthase"/>
    <property type="match status" value="1"/>
</dbReference>